<reference evidence="1" key="1">
    <citation type="journal article" date="2014" name="Front. Microbiol.">
        <title>High frequency of phylogenetically diverse reductive dehalogenase-homologous genes in deep subseafloor sedimentary metagenomes.</title>
        <authorList>
            <person name="Kawai M."/>
            <person name="Futagami T."/>
            <person name="Toyoda A."/>
            <person name="Takaki Y."/>
            <person name="Nishi S."/>
            <person name="Hori S."/>
            <person name="Arai W."/>
            <person name="Tsubouchi T."/>
            <person name="Morono Y."/>
            <person name="Uchiyama I."/>
            <person name="Ito T."/>
            <person name="Fujiyama A."/>
            <person name="Inagaki F."/>
            <person name="Takami H."/>
        </authorList>
    </citation>
    <scope>NUCLEOTIDE SEQUENCE</scope>
    <source>
        <strain evidence="1">Expedition CK06-06</strain>
    </source>
</reference>
<gene>
    <name evidence="1" type="ORF">S03H2_53611</name>
</gene>
<dbReference type="EMBL" id="BARU01034130">
    <property type="protein sequence ID" value="GAH61977.1"/>
    <property type="molecule type" value="Genomic_DNA"/>
</dbReference>
<proteinExistence type="predicted"/>
<dbReference type="NCBIfam" id="TIGR02595">
    <property type="entry name" value="PEP_CTERM"/>
    <property type="match status" value="1"/>
</dbReference>
<feature type="non-terminal residue" evidence="1">
    <location>
        <position position="1"/>
    </location>
</feature>
<evidence type="ECO:0000313" key="1">
    <source>
        <dbReference type="EMBL" id="GAH61977.1"/>
    </source>
</evidence>
<dbReference type="InterPro" id="IPR013424">
    <property type="entry name" value="Ice-binding_C"/>
</dbReference>
<dbReference type="GO" id="GO:0000272">
    <property type="term" value="P:polysaccharide catabolic process"/>
    <property type="evidence" value="ECO:0007669"/>
    <property type="project" value="InterPro"/>
</dbReference>
<organism evidence="1">
    <name type="scientific">marine sediment metagenome</name>
    <dbReference type="NCBI Taxonomy" id="412755"/>
    <lineage>
        <taxon>unclassified sequences</taxon>
        <taxon>metagenomes</taxon>
        <taxon>ecological metagenomes</taxon>
    </lineage>
</organism>
<name>X1GXW3_9ZZZZ</name>
<protein>
    <recommendedName>
        <fullName evidence="2">PEP-CTERM protein-sorting domain-containing protein</fullName>
    </recommendedName>
</protein>
<comment type="caution">
    <text evidence="1">The sequence shown here is derived from an EMBL/GenBank/DDBJ whole genome shotgun (WGS) entry which is preliminary data.</text>
</comment>
<sequence>GFGYSDPGNVGARYVCWGTTDAAEIEAGIHDFFDDADKSVVFYGPFVAPGDANLDRMVNLQDLIILANNWQQSPRAWAEGNFNCDEVVNLQDLIFLANEWGWEAAAGGGDVPEPVSLSLLALGACLALLRRRRA</sequence>
<dbReference type="InterPro" id="IPR036439">
    <property type="entry name" value="Dockerin_dom_sf"/>
</dbReference>
<dbReference type="Gene3D" id="1.10.1330.10">
    <property type="entry name" value="Dockerin domain"/>
    <property type="match status" value="1"/>
</dbReference>
<evidence type="ECO:0008006" key="2">
    <source>
        <dbReference type="Google" id="ProtNLM"/>
    </source>
</evidence>
<dbReference type="AlphaFoldDB" id="X1GXW3"/>
<dbReference type="SUPFAM" id="SSF63446">
    <property type="entry name" value="Type I dockerin domain"/>
    <property type="match status" value="1"/>
</dbReference>
<accession>X1GXW3</accession>